<keyword evidence="5 7" id="KW-1133">Transmembrane helix</keyword>
<dbReference type="PANTHER" id="PTHR43163:SF3">
    <property type="entry name" value="PEPTIDE ABC TRANSPORTER PERMEASE PROTEIN"/>
    <property type="match status" value="1"/>
</dbReference>
<dbReference type="Pfam" id="PF19300">
    <property type="entry name" value="BPD_transp_1_N"/>
    <property type="match status" value="1"/>
</dbReference>
<keyword evidence="6 7" id="KW-0472">Membrane</keyword>
<dbReference type="InterPro" id="IPR035906">
    <property type="entry name" value="MetI-like_sf"/>
</dbReference>
<keyword evidence="2 7" id="KW-0813">Transport</keyword>
<dbReference type="RefSeq" id="WP_344588625.1">
    <property type="nucleotide sequence ID" value="NZ_BAAARW010000008.1"/>
</dbReference>
<feature type="transmembrane region" description="Helical" evidence="7">
    <location>
        <begin position="176"/>
        <end position="196"/>
    </location>
</feature>
<feature type="transmembrane region" description="Helical" evidence="7">
    <location>
        <begin position="12"/>
        <end position="29"/>
    </location>
</feature>
<dbReference type="CDD" id="cd06261">
    <property type="entry name" value="TM_PBP2"/>
    <property type="match status" value="1"/>
</dbReference>
<evidence type="ECO:0000256" key="4">
    <source>
        <dbReference type="ARBA" id="ARBA00022692"/>
    </source>
</evidence>
<sequence>MLVALLKKVVRAVVVLLVVSFVTFVLMFGNGPGIARAVLGKDAAEADVRAEIARLGLDRPLFVQFGEWLRGVVTGDLGSSFFTGQSVASALATRVPVTLALIVLSLLLTVVVSVLIGVAAAVHGGWIDRVVQVLAVLGAAVPPFIVAIGLIFALAISVRLFPATGYVSPDQSLRGWISSVTLPVLALLTGSVASAASQFRGAVLDTLSRDFVRTLRARGVPERLVIFRHVLRNSAGPGLTVLSLQTIALIGGAVIIEVVFALPGMGDLTNTAAQQGDVPVVMGCVLVIVVIVLVVNLLGDLANAAVNPKARTR</sequence>
<dbReference type="Pfam" id="PF00528">
    <property type="entry name" value="BPD_transp_1"/>
    <property type="match status" value="1"/>
</dbReference>
<evidence type="ECO:0000256" key="2">
    <source>
        <dbReference type="ARBA" id="ARBA00022448"/>
    </source>
</evidence>
<evidence type="ECO:0000256" key="3">
    <source>
        <dbReference type="ARBA" id="ARBA00022475"/>
    </source>
</evidence>
<keyword evidence="3" id="KW-1003">Cell membrane</keyword>
<dbReference type="Gene3D" id="1.10.3720.10">
    <property type="entry name" value="MetI-like"/>
    <property type="match status" value="1"/>
</dbReference>
<name>A0ABP5VUK9_9ACTN</name>
<comment type="caution">
    <text evidence="9">The sequence shown here is derived from an EMBL/GenBank/DDBJ whole genome shotgun (WGS) entry which is preliminary data.</text>
</comment>
<proteinExistence type="inferred from homology"/>
<dbReference type="PANTHER" id="PTHR43163">
    <property type="entry name" value="DIPEPTIDE TRANSPORT SYSTEM PERMEASE PROTEIN DPPB-RELATED"/>
    <property type="match status" value="1"/>
</dbReference>
<keyword evidence="4 7" id="KW-0812">Transmembrane</keyword>
<evidence type="ECO:0000256" key="6">
    <source>
        <dbReference type="ARBA" id="ARBA00023136"/>
    </source>
</evidence>
<feature type="transmembrane region" description="Helical" evidence="7">
    <location>
        <begin position="238"/>
        <end position="260"/>
    </location>
</feature>
<dbReference type="InterPro" id="IPR000515">
    <property type="entry name" value="MetI-like"/>
</dbReference>
<dbReference type="PROSITE" id="PS50928">
    <property type="entry name" value="ABC_TM1"/>
    <property type="match status" value="1"/>
</dbReference>
<evidence type="ECO:0000259" key="8">
    <source>
        <dbReference type="PROSITE" id="PS50928"/>
    </source>
</evidence>
<reference evidence="10" key="1">
    <citation type="journal article" date="2019" name="Int. J. Syst. Evol. Microbiol.">
        <title>The Global Catalogue of Microorganisms (GCM) 10K type strain sequencing project: providing services to taxonomists for standard genome sequencing and annotation.</title>
        <authorList>
            <consortium name="The Broad Institute Genomics Platform"/>
            <consortium name="The Broad Institute Genome Sequencing Center for Infectious Disease"/>
            <person name="Wu L."/>
            <person name="Ma J."/>
        </authorList>
    </citation>
    <scope>NUCLEOTIDE SEQUENCE [LARGE SCALE GENOMIC DNA]</scope>
    <source>
        <strain evidence="10">JCM 3325</strain>
    </source>
</reference>
<feature type="transmembrane region" description="Helical" evidence="7">
    <location>
        <begin position="280"/>
        <end position="306"/>
    </location>
</feature>
<dbReference type="Proteomes" id="UP001501231">
    <property type="component" value="Unassembled WGS sequence"/>
</dbReference>
<keyword evidence="10" id="KW-1185">Reference proteome</keyword>
<evidence type="ECO:0000256" key="7">
    <source>
        <dbReference type="RuleBase" id="RU363032"/>
    </source>
</evidence>
<gene>
    <name evidence="9" type="ORF">GCM10010191_21930</name>
</gene>
<evidence type="ECO:0000256" key="5">
    <source>
        <dbReference type="ARBA" id="ARBA00022989"/>
    </source>
</evidence>
<evidence type="ECO:0000256" key="1">
    <source>
        <dbReference type="ARBA" id="ARBA00004651"/>
    </source>
</evidence>
<feature type="transmembrane region" description="Helical" evidence="7">
    <location>
        <begin position="99"/>
        <end position="122"/>
    </location>
</feature>
<accession>A0ABP5VUK9</accession>
<evidence type="ECO:0000313" key="9">
    <source>
        <dbReference type="EMBL" id="GAA2412207.1"/>
    </source>
</evidence>
<feature type="domain" description="ABC transmembrane type-1" evidence="8">
    <location>
        <begin position="95"/>
        <end position="299"/>
    </location>
</feature>
<comment type="subcellular location">
    <subcellularLocation>
        <location evidence="1 7">Cell membrane</location>
        <topology evidence="1 7">Multi-pass membrane protein</topology>
    </subcellularLocation>
</comment>
<dbReference type="SUPFAM" id="SSF161098">
    <property type="entry name" value="MetI-like"/>
    <property type="match status" value="1"/>
</dbReference>
<organism evidence="9 10">
    <name type="scientific">Actinomadura vinacea</name>
    <dbReference type="NCBI Taxonomy" id="115336"/>
    <lineage>
        <taxon>Bacteria</taxon>
        <taxon>Bacillati</taxon>
        <taxon>Actinomycetota</taxon>
        <taxon>Actinomycetes</taxon>
        <taxon>Streptosporangiales</taxon>
        <taxon>Thermomonosporaceae</taxon>
        <taxon>Actinomadura</taxon>
    </lineage>
</organism>
<feature type="transmembrane region" description="Helical" evidence="7">
    <location>
        <begin position="134"/>
        <end position="156"/>
    </location>
</feature>
<comment type="similarity">
    <text evidence="7">Belongs to the binding-protein-dependent transport system permease family.</text>
</comment>
<evidence type="ECO:0000313" key="10">
    <source>
        <dbReference type="Proteomes" id="UP001501231"/>
    </source>
</evidence>
<dbReference type="InterPro" id="IPR045621">
    <property type="entry name" value="BPD_transp_1_N"/>
</dbReference>
<dbReference type="EMBL" id="BAAARW010000008">
    <property type="protein sequence ID" value="GAA2412207.1"/>
    <property type="molecule type" value="Genomic_DNA"/>
</dbReference>
<protein>
    <submittedName>
        <fullName evidence="9">ABC transporter permease</fullName>
    </submittedName>
</protein>